<reference evidence="5 6" key="1">
    <citation type="submission" date="2019-04" db="EMBL/GenBank/DDBJ databases">
        <title>Phreatobacter aquaticus sp. nov.</title>
        <authorList>
            <person name="Choi A."/>
        </authorList>
    </citation>
    <scope>NUCLEOTIDE SEQUENCE [LARGE SCALE GENOMIC DNA]</scope>
    <source>
        <strain evidence="5 6">KCTC 52518</strain>
    </source>
</reference>
<dbReference type="Pfam" id="PF00903">
    <property type="entry name" value="Glyoxalase"/>
    <property type="match status" value="1"/>
</dbReference>
<feature type="domain" description="VOC" evidence="4">
    <location>
        <begin position="15"/>
        <end position="134"/>
    </location>
</feature>
<dbReference type="GO" id="GO:0046677">
    <property type="term" value="P:response to antibiotic"/>
    <property type="evidence" value="ECO:0007669"/>
    <property type="project" value="UniProtKB-KW"/>
</dbReference>
<dbReference type="InterPro" id="IPR004360">
    <property type="entry name" value="Glyas_Fos-R_dOase_dom"/>
</dbReference>
<accession>A0A4D7AVD5</accession>
<name>A0A4D7AVD5_9HYPH</name>
<dbReference type="PROSITE" id="PS51819">
    <property type="entry name" value="VOC"/>
    <property type="match status" value="1"/>
</dbReference>
<evidence type="ECO:0000313" key="5">
    <source>
        <dbReference type="EMBL" id="QCI63535.1"/>
    </source>
</evidence>
<evidence type="ECO:0000313" key="6">
    <source>
        <dbReference type="Proteomes" id="UP000298781"/>
    </source>
</evidence>
<dbReference type="KEGG" id="pstg:E8M01_04355"/>
<dbReference type="InterPro" id="IPR037523">
    <property type="entry name" value="VOC_core"/>
</dbReference>
<dbReference type="Proteomes" id="UP000298781">
    <property type="component" value="Chromosome"/>
</dbReference>
<keyword evidence="6" id="KW-1185">Reference proteome</keyword>
<dbReference type="EMBL" id="CP039690">
    <property type="protein sequence ID" value="QCI63535.1"/>
    <property type="molecule type" value="Genomic_DNA"/>
</dbReference>
<evidence type="ECO:0000256" key="3">
    <source>
        <dbReference type="ARBA" id="ARBA00023251"/>
    </source>
</evidence>
<dbReference type="AlphaFoldDB" id="A0A4D7AVD5"/>
<gene>
    <name evidence="5" type="ORF">E8M01_04355</name>
</gene>
<evidence type="ECO:0000256" key="2">
    <source>
        <dbReference type="ARBA" id="ARBA00021572"/>
    </source>
</evidence>
<protein>
    <recommendedName>
        <fullName evidence="2">Bleomycin resistance protein</fullName>
    </recommendedName>
</protein>
<proteinExistence type="inferred from homology"/>
<comment type="similarity">
    <text evidence="1">Belongs to the bleomycin resistance protein family.</text>
</comment>
<evidence type="ECO:0000259" key="4">
    <source>
        <dbReference type="PROSITE" id="PS51819"/>
    </source>
</evidence>
<dbReference type="Gene3D" id="3.10.180.10">
    <property type="entry name" value="2,3-Dihydroxybiphenyl 1,2-Dioxygenase, domain 1"/>
    <property type="match status" value="1"/>
</dbReference>
<dbReference type="RefSeq" id="WP_136958993.1">
    <property type="nucleotide sequence ID" value="NZ_CP039690.1"/>
</dbReference>
<dbReference type="InterPro" id="IPR000335">
    <property type="entry name" value="Bleomycin-R"/>
</dbReference>
<organism evidence="5 6">
    <name type="scientific">Phreatobacter stygius</name>
    <dbReference type="NCBI Taxonomy" id="1940610"/>
    <lineage>
        <taxon>Bacteria</taxon>
        <taxon>Pseudomonadati</taxon>
        <taxon>Pseudomonadota</taxon>
        <taxon>Alphaproteobacteria</taxon>
        <taxon>Hyphomicrobiales</taxon>
        <taxon>Phreatobacteraceae</taxon>
        <taxon>Phreatobacter</taxon>
    </lineage>
</organism>
<keyword evidence="3" id="KW-0046">Antibiotic resistance</keyword>
<dbReference type="InterPro" id="IPR029068">
    <property type="entry name" value="Glyas_Bleomycin-R_OHBP_Dase"/>
</dbReference>
<evidence type="ECO:0000256" key="1">
    <source>
        <dbReference type="ARBA" id="ARBA00011051"/>
    </source>
</evidence>
<dbReference type="OrthoDB" id="9791602at2"/>
<dbReference type="CDD" id="cd08349">
    <property type="entry name" value="BLMA_like"/>
    <property type="match status" value="1"/>
</dbReference>
<sequence length="134" mass="14812">MPDDVEPEAVAARLTAAHPQLFTTDMTRSCTFFTQQLGFSIGFLHGDPPFYGQVTRDGICLNLRHVDAMPFTGNIRETDHLLSAYVVVSDVEALYAECRARGAGLHQPLTTQPWDTRDFVVRDPDGNLILFASG</sequence>
<dbReference type="SUPFAM" id="SSF54593">
    <property type="entry name" value="Glyoxalase/Bleomycin resistance protein/Dihydroxybiphenyl dioxygenase"/>
    <property type="match status" value="1"/>
</dbReference>